<comment type="domain">
    <text evidence="4">The HXXXXD motif is essential for acyltransferase activity and may constitute the binding site for the phosphate moiety of the glycerol-3-phosphate.</text>
</comment>
<evidence type="ECO:0000256" key="3">
    <source>
        <dbReference type="ARBA" id="ARBA00023315"/>
    </source>
</evidence>
<evidence type="ECO:0000256" key="1">
    <source>
        <dbReference type="ARBA" id="ARBA00008655"/>
    </source>
</evidence>
<feature type="region of interest" description="Disordered" evidence="5">
    <location>
        <begin position="1"/>
        <end position="24"/>
    </location>
</feature>
<comment type="similarity">
    <text evidence="1 4">Belongs to the 1-acyl-sn-glycerol-3-phosphate acyltransferase family.</text>
</comment>
<evidence type="ECO:0000256" key="2">
    <source>
        <dbReference type="ARBA" id="ARBA00022679"/>
    </source>
</evidence>
<protein>
    <recommendedName>
        <fullName evidence="4">1-acyl-sn-glycerol-3-phosphate acyltransferase</fullName>
        <ecNumber evidence="4">2.3.1.51</ecNumber>
    </recommendedName>
</protein>
<feature type="transmembrane region" description="Helical" evidence="6">
    <location>
        <begin position="30"/>
        <end position="51"/>
    </location>
</feature>
<gene>
    <name evidence="8" type="ORF">BCR35DRAFT_303911</name>
</gene>
<dbReference type="SMART" id="SM00563">
    <property type="entry name" value="PlsC"/>
    <property type="match status" value="1"/>
</dbReference>
<keyword evidence="4" id="KW-0594">Phospholipid biosynthesis</keyword>
<feature type="compositionally biased region" description="Low complexity" evidence="5">
    <location>
        <begin position="11"/>
        <end position="23"/>
    </location>
</feature>
<dbReference type="InterPro" id="IPR004552">
    <property type="entry name" value="AGP_acyltrans"/>
</dbReference>
<keyword evidence="4" id="KW-0444">Lipid biosynthesis</keyword>
<dbReference type="GO" id="GO:0006654">
    <property type="term" value="P:phosphatidic acid biosynthetic process"/>
    <property type="evidence" value="ECO:0007669"/>
    <property type="project" value="TreeGrafter"/>
</dbReference>
<keyword evidence="4" id="KW-0443">Lipid metabolism</keyword>
<reference evidence="8 9" key="1">
    <citation type="submission" date="2016-07" db="EMBL/GenBank/DDBJ databases">
        <title>Pervasive Adenine N6-methylation of Active Genes in Fungi.</title>
        <authorList>
            <consortium name="DOE Joint Genome Institute"/>
            <person name="Mondo S.J."/>
            <person name="Dannebaum R.O."/>
            <person name="Kuo R.C."/>
            <person name="Labutti K."/>
            <person name="Haridas S."/>
            <person name="Kuo A."/>
            <person name="Salamov A."/>
            <person name="Ahrendt S.R."/>
            <person name="Lipzen A."/>
            <person name="Sullivan W."/>
            <person name="Andreopoulos W.B."/>
            <person name="Clum A."/>
            <person name="Lindquist E."/>
            <person name="Daum C."/>
            <person name="Ramamoorthy G.K."/>
            <person name="Gryganskyi A."/>
            <person name="Culley D."/>
            <person name="Magnuson J.K."/>
            <person name="James T.Y."/>
            <person name="O'Malley M.A."/>
            <person name="Stajich J.E."/>
            <person name="Spatafora J.W."/>
            <person name="Visel A."/>
            <person name="Grigoriev I.V."/>
        </authorList>
    </citation>
    <scope>NUCLEOTIDE SEQUENCE [LARGE SCALE GENOMIC DNA]</scope>
    <source>
        <strain evidence="8 9">62-1032</strain>
    </source>
</reference>
<evidence type="ECO:0000313" key="9">
    <source>
        <dbReference type="Proteomes" id="UP000193467"/>
    </source>
</evidence>
<evidence type="ECO:0000259" key="7">
    <source>
        <dbReference type="SMART" id="SM00563"/>
    </source>
</evidence>
<dbReference type="EC" id="2.3.1.51" evidence="4"/>
<feature type="domain" description="Phospholipid/glycerol acyltransferase" evidence="7">
    <location>
        <begin position="149"/>
        <end position="266"/>
    </location>
</feature>
<proteinExistence type="inferred from homology"/>
<dbReference type="OrthoDB" id="202234at2759"/>
<dbReference type="GO" id="GO:0016020">
    <property type="term" value="C:membrane"/>
    <property type="evidence" value="ECO:0007669"/>
    <property type="project" value="InterPro"/>
</dbReference>
<keyword evidence="6" id="KW-1133">Transmembrane helix</keyword>
<dbReference type="InterPro" id="IPR002123">
    <property type="entry name" value="Plipid/glycerol_acylTrfase"/>
</dbReference>
<dbReference type="Proteomes" id="UP000193467">
    <property type="component" value="Unassembled WGS sequence"/>
</dbReference>
<comment type="caution">
    <text evidence="8">The sequence shown here is derived from an EMBL/GenBank/DDBJ whole genome shotgun (WGS) entry which is preliminary data.</text>
</comment>
<accession>A0A1Y2FG22</accession>
<feature type="compositionally biased region" description="Polar residues" evidence="5">
    <location>
        <begin position="1"/>
        <end position="10"/>
    </location>
</feature>
<keyword evidence="6" id="KW-0472">Membrane</keyword>
<feature type="transmembrane region" description="Helical" evidence="6">
    <location>
        <begin position="87"/>
        <end position="108"/>
    </location>
</feature>
<keyword evidence="3 4" id="KW-0012">Acyltransferase</keyword>
<comment type="catalytic activity">
    <reaction evidence="4">
        <text>a 1-acyl-sn-glycero-3-phosphate + an acyl-CoA = a 1,2-diacyl-sn-glycero-3-phosphate + CoA</text>
        <dbReference type="Rhea" id="RHEA:19709"/>
        <dbReference type="ChEBI" id="CHEBI:57287"/>
        <dbReference type="ChEBI" id="CHEBI:57970"/>
        <dbReference type="ChEBI" id="CHEBI:58342"/>
        <dbReference type="ChEBI" id="CHEBI:58608"/>
        <dbReference type="EC" id="2.3.1.51"/>
    </reaction>
</comment>
<dbReference type="PANTHER" id="PTHR10434:SF11">
    <property type="entry name" value="1-ACYL-SN-GLYCEROL-3-PHOSPHATE ACYLTRANSFERASE"/>
    <property type="match status" value="1"/>
</dbReference>
<evidence type="ECO:0000256" key="6">
    <source>
        <dbReference type="SAM" id="Phobius"/>
    </source>
</evidence>
<name>A0A1Y2FG22_9BASI</name>
<dbReference type="SUPFAM" id="SSF69593">
    <property type="entry name" value="Glycerol-3-phosphate (1)-acyltransferase"/>
    <property type="match status" value="1"/>
</dbReference>
<dbReference type="NCBIfam" id="TIGR00530">
    <property type="entry name" value="AGP_acyltrn"/>
    <property type="match status" value="1"/>
</dbReference>
<sequence>MPSSSTDSLVSSQGPSTSSTSPTIQPPSPFIVRWLPPLLLLLLLPLGLMLALTSRNALLTTLASVLPFMVLSKFFRPVRYYIRLTAFLLGLGTCSAWGVIVSIALSLVGQSKNINYVVARSFHGLVAPLVGWRFTVEGAEHLTERKGPAVVIGNHQTMIDILYLGRIFPKGASIMAKKELQFTPLLGQFMTLSNAVFVNRSKRADAVAIFAKVAETMKEKVLSLFIFPEGTRSASPVPSMLPFKKGAFHLAVQAQLPIIPIVCENYAQLYSSKEKRFDGGDLVIRVLPPIPTIGITSSSEDITALVDRTRSLMLEAIEDLGRRRDEINRLKGVFKEGEGASQSEERQPLTAESREEDRE</sequence>
<dbReference type="InParanoid" id="A0A1Y2FG22"/>
<dbReference type="STRING" id="106004.A0A1Y2FG22"/>
<evidence type="ECO:0000256" key="5">
    <source>
        <dbReference type="SAM" id="MobiDB-lite"/>
    </source>
</evidence>
<dbReference type="PANTHER" id="PTHR10434">
    <property type="entry name" value="1-ACYL-SN-GLYCEROL-3-PHOSPHATE ACYLTRANSFERASE"/>
    <property type="match status" value="1"/>
</dbReference>
<evidence type="ECO:0000313" key="8">
    <source>
        <dbReference type="EMBL" id="ORY81775.1"/>
    </source>
</evidence>
<keyword evidence="9" id="KW-1185">Reference proteome</keyword>
<keyword evidence="4" id="KW-1208">Phospholipid metabolism</keyword>
<dbReference type="FunCoup" id="A0A1Y2FG22">
    <property type="interactions" value="185"/>
</dbReference>
<dbReference type="GO" id="GO:0003841">
    <property type="term" value="F:1-acylglycerol-3-phosphate O-acyltransferase activity"/>
    <property type="evidence" value="ECO:0007669"/>
    <property type="project" value="UniProtKB-UniRule"/>
</dbReference>
<dbReference type="Pfam" id="PF01553">
    <property type="entry name" value="Acyltransferase"/>
    <property type="match status" value="1"/>
</dbReference>
<keyword evidence="6" id="KW-0812">Transmembrane</keyword>
<dbReference type="CDD" id="cd07989">
    <property type="entry name" value="LPLAT_AGPAT-like"/>
    <property type="match status" value="1"/>
</dbReference>
<organism evidence="8 9">
    <name type="scientific">Leucosporidium creatinivorum</name>
    <dbReference type="NCBI Taxonomy" id="106004"/>
    <lineage>
        <taxon>Eukaryota</taxon>
        <taxon>Fungi</taxon>
        <taxon>Dikarya</taxon>
        <taxon>Basidiomycota</taxon>
        <taxon>Pucciniomycotina</taxon>
        <taxon>Microbotryomycetes</taxon>
        <taxon>Leucosporidiales</taxon>
        <taxon>Leucosporidium</taxon>
    </lineage>
</organism>
<dbReference type="AlphaFoldDB" id="A0A1Y2FG22"/>
<keyword evidence="2 4" id="KW-0808">Transferase</keyword>
<dbReference type="EMBL" id="MCGR01000022">
    <property type="protein sequence ID" value="ORY81775.1"/>
    <property type="molecule type" value="Genomic_DNA"/>
</dbReference>
<dbReference type="GO" id="GO:0005783">
    <property type="term" value="C:endoplasmic reticulum"/>
    <property type="evidence" value="ECO:0007669"/>
    <property type="project" value="TreeGrafter"/>
</dbReference>
<feature type="region of interest" description="Disordered" evidence="5">
    <location>
        <begin position="333"/>
        <end position="359"/>
    </location>
</feature>
<evidence type="ECO:0000256" key="4">
    <source>
        <dbReference type="RuleBase" id="RU361267"/>
    </source>
</evidence>